<evidence type="ECO:0000256" key="11">
    <source>
        <dbReference type="ARBA" id="ARBA00022679"/>
    </source>
</evidence>
<dbReference type="CDD" id="cd00544">
    <property type="entry name" value="CobU"/>
    <property type="match status" value="1"/>
</dbReference>
<keyword evidence="18" id="KW-0548">Nucleotidyltransferase</keyword>
<evidence type="ECO:0000256" key="10">
    <source>
        <dbReference type="ARBA" id="ARBA00022573"/>
    </source>
</evidence>
<evidence type="ECO:0000256" key="12">
    <source>
        <dbReference type="ARBA" id="ARBA00022741"/>
    </source>
</evidence>
<comment type="catalytic activity">
    <reaction evidence="1">
        <text>adenosylcob(III)inamide + ATP = adenosylcob(III)inamide phosphate + ADP + H(+)</text>
        <dbReference type="Rhea" id="RHEA:15769"/>
        <dbReference type="ChEBI" id="CHEBI:2480"/>
        <dbReference type="ChEBI" id="CHEBI:15378"/>
        <dbReference type="ChEBI" id="CHEBI:30616"/>
        <dbReference type="ChEBI" id="CHEBI:58502"/>
        <dbReference type="ChEBI" id="CHEBI:456216"/>
        <dbReference type="EC" id="2.7.1.156"/>
    </reaction>
</comment>
<evidence type="ECO:0000256" key="8">
    <source>
        <dbReference type="ARBA" id="ARBA00012016"/>
    </source>
</evidence>
<dbReference type="EMBL" id="SIJK02000001">
    <property type="protein sequence ID" value="MBP1464141.1"/>
    <property type="molecule type" value="Genomic_DNA"/>
</dbReference>
<evidence type="ECO:0000256" key="5">
    <source>
        <dbReference type="ARBA" id="ARBA00004692"/>
    </source>
</evidence>
<keyword evidence="11 18" id="KW-0808">Transferase</keyword>
<dbReference type="Gene3D" id="3.40.50.300">
    <property type="entry name" value="P-loop containing nucleotide triphosphate hydrolases"/>
    <property type="match status" value="1"/>
</dbReference>
<evidence type="ECO:0000313" key="18">
    <source>
        <dbReference type="EMBL" id="MBP1464141.1"/>
    </source>
</evidence>
<evidence type="ECO:0000256" key="1">
    <source>
        <dbReference type="ARBA" id="ARBA00000312"/>
    </source>
</evidence>
<evidence type="ECO:0000256" key="6">
    <source>
        <dbReference type="ARBA" id="ARBA00005159"/>
    </source>
</evidence>
<evidence type="ECO:0000256" key="17">
    <source>
        <dbReference type="ARBA" id="ARBA00030571"/>
    </source>
</evidence>
<dbReference type="Proteomes" id="UP001193081">
    <property type="component" value="Unassembled WGS sequence"/>
</dbReference>
<dbReference type="SUPFAM" id="SSF52540">
    <property type="entry name" value="P-loop containing nucleoside triphosphate hydrolases"/>
    <property type="match status" value="1"/>
</dbReference>
<keyword evidence="12" id="KW-0547">Nucleotide-binding</keyword>
<keyword evidence="13 18" id="KW-0418">Kinase</keyword>
<comment type="caution">
    <text evidence="18">The sequence shown here is derived from an EMBL/GenBank/DDBJ whole genome shotgun (WGS) entry which is preliminary data.</text>
</comment>
<dbReference type="RefSeq" id="WP_135475537.1">
    <property type="nucleotide sequence ID" value="NZ_SIJK02000001.1"/>
</dbReference>
<keyword evidence="19" id="KW-1185">Reference proteome</keyword>
<comment type="pathway">
    <text evidence="6">Cofactor biosynthesis; adenosylcobalamin biosynthesis; adenosylcobalamin from cob(II)yrinate a,c-diamide: step 5/7.</text>
</comment>
<accession>A0ABS4D3Y1</accession>
<dbReference type="EC" id="2.7.7.62" evidence="9"/>
<reference evidence="18 19" key="1">
    <citation type="submission" date="2021-03" db="EMBL/GenBank/DDBJ databases">
        <authorList>
            <person name="Grouzdev D.S."/>
        </authorList>
    </citation>
    <scope>NUCLEOTIDE SEQUENCE [LARGE SCALE GENOMIC DNA]</scope>
    <source>
        <strain evidence="18 19">M50-1</strain>
    </source>
</reference>
<keyword evidence="15" id="KW-0342">GTP-binding</keyword>
<comment type="function">
    <text evidence="4">Catalyzes ATP-dependent phosphorylation of adenosylcobinamide and addition of GMP to adenosylcobinamide phosphate.</text>
</comment>
<name>A0ABS4D3Y1_9CHLR</name>
<dbReference type="GO" id="GO:0043752">
    <property type="term" value="F:adenosylcobinamide kinase activity"/>
    <property type="evidence" value="ECO:0007669"/>
    <property type="project" value="UniProtKB-EC"/>
</dbReference>
<protein>
    <recommendedName>
        <fullName evidence="16">Adenosylcobinamide kinase</fullName>
        <ecNumber evidence="8">2.7.1.156</ecNumber>
        <ecNumber evidence="9">2.7.7.62</ecNumber>
    </recommendedName>
    <alternativeName>
        <fullName evidence="17">Adenosylcobinamide-phosphate guanylyltransferase</fullName>
    </alternativeName>
</protein>
<evidence type="ECO:0000256" key="13">
    <source>
        <dbReference type="ARBA" id="ARBA00022777"/>
    </source>
</evidence>
<dbReference type="PANTHER" id="PTHR34848:SF1">
    <property type="entry name" value="BIFUNCTIONAL ADENOSYLCOBALAMIN BIOSYNTHESIS PROTEIN COBU"/>
    <property type="match status" value="1"/>
</dbReference>
<comment type="catalytic activity">
    <reaction evidence="3">
        <text>adenosylcob(III)inamide + GTP = adenosylcob(III)inamide phosphate + GDP + H(+)</text>
        <dbReference type="Rhea" id="RHEA:15765"/>
        <dbReference type="ChEBI" id="CHEBI:2480"/>
        <dbReference type="ChEBI" id="CHEBI:15378"/>
        <dbReference type="ChEBI" id="CHEBI:37565"/>
        <dbReference type="ChEBI" id="CHEBI:58189"/>
        <dbReference type="ChEBI" id="CHEBI:58502"/>
        <dbReference type="EC" id="2.7.1.156"/>
    </reaction>
</comment>
<evidence type="ECO:0000256" key="16">
    <source>
        <dbReference type="ARBA" id="ARBA00029570"/>
    </source>
</evidence>
<proteinExistence type="inferred from homology"/>
<evidence type="ECO:0000256" key="4">
    <source>
        <dbReference type="ARBA" id="ARBA00003889"/>
    </source>
</evidence>
<dbReference type="NCBIfam" id="NF004469">
    <property type="entry name" value="PRK05800.1"/>
    <property type="match status" value="1"/>
</dbReference>
<evidence type="ECO:0000256" key="2">
    <source>
        <dbReference type="ARBA" id="ARBA00000711"/>
    </source>
</evidence>
<evidence type="ECO:0000256" key="14">
    <source>
        <dbReference type="ARBA" id="ARBA00022840"/>
    </source>
</evidence>
<evidence type="ECO:0000256" key="15">
    <source>
        <dbReference type="ARBA" id="ARBA00023134"/>
    </source>
</evidence>
<dbReference type="Pfam" id="PF02283">
    <property type="entry name" value="CobU"/>
    <property type="match status" value="1"/>
</dbReference>
<dbReference type="PIRSF" id="PIRSF006135">
    <property type="entry name" value="CobU"/>
    <property type="match status" value="1"/>
</dbReference>
<keyword evidence="10" id="KW-0169">Cobalamin biosynthesis</keyword>
<dbReference type="GO" id="GO:0008820">
    <property type="term" value="F:cobinamide phosphate guanylyltransferase activity"/>
    <property type="evidence" value="ECO:0007669"/>
    <property type="project" value="UniProtKB-EC"/>
</dbReference>
<dbReference type="PANTHER" id="PTHR34848">
    <property type="match status" value="1"/>
</dbReference>
<dbReference type="EC" id="2.7.1.156" evidence="8"/>
<evidence type="ECO:0000256" key="3">
    <source>
        <dbReference type="ARBA" id="ARBA00001522"/>
    </source>
</evidence>
<sequence length="184" mass="19771">MSTVILFTGGARSGKSARAEHYAARLHRPVTYLATAEARDDEMRERIAHHQQRRPATWTTCEQPLEVATALANVAPGTVVVLDCLALLVSNVLLANEAAPDQAVTAEISAILEATHAHDLTLIVVTNEVGMGIVPDYPLGRVYRDLLGRANQQVAAAATDVYLVVCGIAVELKALEVAWARPIE</sequence>
<evidence type="ECO:0000256" key="9">
    <source>
        <dbReference type="ARBA" id="ARBA00012523"/>
    </source>
</evidence>
<keyword evidence="14" id="KW-0067">ATP-binding</keyword>
<evidence type="ECO:0000313" key="19">
    <source>
        <dbReference type="Proteomes" id="UP001193081"/>
    </source>
</evidence>
<gene>
    <name evidence="18" type="primary">cobU</name>
    <name evidence="18" type="ORF">EYB53_000330</name>
</gene>
<organism evidence="18 19">
    <name type="scientific">Candidatus Chloroploca mongolica</name>
    <dbReference type="NCBI Taxonomy" id="2528176"/>
    <lineage>
        <taxon>Bacteria</taxon>
        <taxon>Bacillati</taxon>
        <taxon>Chloroflexota</taxon>
        <taxon>Chloroflexia</taxon>
        <taxon>Chloroflexales</taxon>
        <taxon>Chloroflexineae</taxon>
        <taxon>Oscillochloridaceae</taxon>
        <taxon>Candidatus Chloroploca</taxon>
    </lineage>
</organism>
<dbReference type="InterPro" id="IPR027417">
    <property type="entry name" value="P-loop_NTPase"/>
</dbReference>
<comment type="pathway">
    <text evidence="5">Cofactor biosynthesis; adenosylcobalamin biosynthesis; adenosylcobalamin from cob(II)yrinate a,c-diamide: step 6/7.</text>
</comment>
<comment type="catalytic activity">
    <reaction evidence="2">
        <text>adenosylcob(III)inamide phosphate + GTP + H(+) = adenosylcob(III)inamide-GDP + diphosphate</text>
        <dbReference type="Rhea" id="RHEA:22712"/>
        <dbReference type="ChEBI" id="CHEBI:15378"/>
        <dbReference type="ChEBI" id="CHEBI:33019"/>
        <dbReference type="ChEBI" id="CHEBI:37565"/>
        <dbReference type="ChEBI" id="CHEBI:58502"/>
        <dbReference type="ChEBI" id="CHEBI:60487"/>
        <dbReference type="EC" id="2.7.7.62"/>
    </reaction>
</comment>
<evidence type="ECO:0000256" key="7">
    <source>
        <dbReference type="ARBA" id="ARBA00007490"/>
    </source>
</evidence>
<comment type="similarity">
    <text evidence="7">Belongs to the CobU/CobP family.</text>
</comment>
<dbReference type="InterPro" id="IPR003203">
    <property type="entry name" value="CobU/CobP"/>
</dbReference>